<name>J0LCA2_AURST</name>
<dbReference type="EMBL" id="JH687996">
    <property type="protein sequence ID" value="EJD34124.1"/>
    <property type="molecule type" value="Genomic_DNA"/>
</dbReference>
<reference evidence="3" key="1">
    <citation type="journal article" date="2012" name="Science">
        <title>The Paleozoic origin of enzymatic lignin decomposition reconstructed from 31 fungal genomes.</title>
        <authorList>
            <person name="Floudas D."/>
            <person name="Binder M."/>
            <person name="Riley R."/>
            <person name="Barry K."/>
            <person name="Blanchette R.A."/>
            <person name="Henrissat B."/>
            <person name="Martinez A.T."/>
            <person name="Otillar R."/>
            <person name="Spatafora J.W."/>
            <person name="Yadav J.S."/>
            <person name="Aerts A."/>
            <person name="Benoit I."/>
            <person name="Boyd A."/>
            <person name="Carlson A."/>
            <person name="Copeland A."/>
            <person name="Coutinho P.M."/>
            <person name="de Vries R.P."/>
            <person name="Ferreira P."/>
            <person name="Findley K."/>
            <person name="Foster B."/>
            <person name="Gaskell J."/>
            <person name="Glotzer D."/>
            <person name="Gorecki P."/>
            <person name="Heitman J."/>
            <person name="Hesse C."/>
            <person name="Hori C."/>
            <person name="Igarashi K."/>
            <person name="Jurgens J.A."/>
            <person name="Kallen N."/>
            <person name="Kersten P."/>
            <person name="Kohler A."/>
            <person name="Kuees U."/>
            <person name="Kumar T.K.A."/>
            <person name="Kuo A."/>
            <person name="LaButti K."/>
            <person name="Larrondo L.F."/>
            <person name="Lindquist E."/>
            <person name="Ling A."/>
            <person name="Lombard V."/>
            <person name="Lucas S."/>
            <person name="Lundell T."/>
            <person name="Martin R."/>
            <person name="McLaughlin D.J."/>
            <person name="Morgenstern I."/>
            <person name="Morin E."/>
            <person name="Murat C."/>
            <person name="Nagy L.G."/>
            <person name="Nolan M."/>
            <person name="Ohm R.A."/>
            <person name="Patyshakuliyeva A."/>
            <person name="Rokas A."/>
            <person name="Ruiz-Duenas F.J."/>
            <person name="Sabat G."/>
            <person name="Salamov A."/>
            <person name="Samejima M."/>
            <person name="Schmutz J."/>
            <person name="Slot J.C."/>
            <person name="St John F."/>
            <person name="Stenlid J."/>
            <person name="Sun H."/>
            <person name="Sun S."/>
            <person name="Syed K."/>
            <person name="Tsang A."/>
            <person name="Wiebenga A."/>
            <person name="Young D."/>
            <person name="Pisabarro A."/>
            <person name="Eastwood D.C."/>
            <person name="Martin F."/>
            <person name="Cullen D."/>
            <person name="Grigoriev I.V."/>
            <person name="Hibbett D.S."/>
        </authorList>
    </citation>
    <scope>NUCLEOTIDE SEQUENCE [LARGE SCALE GENOMIC DNA]</scope>
    <source>
        <strain evidence="3">TFB10046</strain>
    </source>
</reference>
<protein>
    <submittedName>
        <fullName evidence="2">Uncharacterized protein</fullName>
    </submittedName>
</protein>
<organism evidence="2 3">
    <name type="scientific">Auricularia subglabra (strain TFB-10046 / SS5)</name>
    <name type="common">White-rot fungus</name>
    <name type="synonym">Auricularia delicata (strain TFB10046)</name>
    <dbReference type="NCBI Taxonomy" id="717982"/>
    <lineage>
        <taxon>Eukaryota</taxon>
        <taxon>Fungi</taxon>
        <taxon>Dikarya</taxon>
        <taxon>Basidiomycota</taxon>
        <taxon>Agaricomycotina</taxon>
        <taxon>Agaricomycetes</taxon>
        <taxon>Auriculariales</taxon>
        <taxon>Auriculariaceae</taxon>
        <taxon>Auricularia</taxon>
    </lineage>
</organism>
<feature type="compositionally biased region" description="Polar residues" evidence="1">
    <location>
        <begin position="1"/>
        <end position="11"/>
    </location>
</feature>
<evidence type="ECO:0000256" key="1">
    <source>
        <dbReference type="SAM" id="MobiDB-lite"/>
    </source>
</evidence>
<dbReference type="AlphaFoldDB" id="J0LCA2"/>
<proteinExistence type="predicted"/>
<dbReference type="KEGG" id="adl:AURDEDRAFT_176818"/>
<accession>J0LCA2</accession>
<dbReference type="Proteomes" id="UP000006514">
    <property type="component" value="Unassembled WGS sequence"/>
</dbReference>
<feature type="region of interest" description="Disordered" evidence="1">
    <location>
        <begin position="1"/>
        <end position="49"/>
    </location>
</feature>
<evidence type="ECO:0000313" key="2">
    <source>
        <dbReference type="EMBL" id="EJD34124.1"/>
    </source>
</evidence>
<dbReference type="InParanoid" id="J0LCA2"/>
<sequence>MSSQTFSQPGSTMPPFFTQDEFRPLPRGADDDDDTRATPPEPPIVGGELGGERKVTASMLKFVQFGRIVRLTVFIEHTLPESERGVPAHIRMKTADQEEGKPVYAVLDTEQYRYKGPTQARDWNYSVEKARPYELRAVKIGSRCVVPLRWTPLPGAGGMDAAAIASFLAIVTKTYGYENDPRFTKLFGQPLAEDDQEATSWDYKLEALDMYSVHNP</sequence>
<evidence type="ECO:0000313" key="3">
    <source>
        <dbReference type="Proteomes" id="UP000006514"/>
    </source>
</evidence>
<keyword evidence="3" id="KW-1185">Reference proteome</keyword>
<gene>
    <name evidence="2" type="ORF">AURDEDRAFT_176818</name>
</gene>